<dbReference type="EMBL" id="ML994029">
    <property type="protein sequence ID" value="KAF2200301.1"/>
    <property type="molecule type" value="Genomic_DNA"/>
</dbReference>
<dbReference type="AlphaFoldDB" id="A0A9P4MRD3"/>
<name>A0A9P4MRD3_9PLEO</name>
<evidence type="ECO:0000313" key="2">
    <source>
        <dbReference type="Proteomes" id="UP000799536"/>
    </source>
</evidence>
<sequence>MSGAKNIGLKSGSAPSPTRLRQIALVAKDLERAKCLLPVQTHVIGTEVIYEDPTLRQWGLKNFLIPLGGDFIEIVSPVKPNTTAGRLLSKRGDGGYMIIMQTEDARKRRDFIKSKGLAKLILTHEHDGVVCTQYHPKGFKGRLPRLVSCCRLQRSGGGMIPELDSHDITTDDPKPLTARFLPWHACGPNYKAYYSGMQRSSHFSLEGAVCRLEPGDVGHEAAAKQWEDIFGVTRSRDLLAFTNARLGFIRGLEGQPEGLASITVGVNGKDKLAGILERASEKGLCGDGWINMIGVKWYFVLTGVGDSKGKL</sequence>
<dbReference type="Gene3D" id="3.10.180.10">
    <property type="entry name" value="2,3-Dihydroxybiphenyl 1,2-Dioxygenase, domain 1"/>
    <property type="match status" value="1"/>
</dbReference>
<keyword evidence="2" id="KW-1185">Reference proteome</keyword>
<dbReference type="InterPro" id="IPR029068">
    <property type="entry name" value="Glyas_Bleomycin-R_OHBP_Dase"/>
</dbReference>
<dbReference type="OrthoDB" id="4179687at2759"/>
<organism evidence="1 2">
    <name type="scientific">Delitschia confertaspora ATCC 74209</name>
    <dbReference type="NCBI Taxonomy" id="1513339"/>
    <lineage>
        <taxon>Eukaryota</taxon>
        <taxon>Fungi</taxon>
        <taxon>Dikarya</taxon>
        <taxon>Ascomycota</taxon>
        <taxon>Pezizomycotina</taxon>
        <taxon>Dothideomycetes</taxon>
        <taxon>Pleosporomycetidae</taxon>
        <taxon>Pleosporales</taxon>
        <taxon>Delitschiaceae</taxon>
        <taxon>Delitschia</taxon>
    </lineage>
</organism>
<accession>A0A9P4MRD3</accession>
<evidence type="ECO:0008006" key="3">
    <source>
        <dbReference type="Google" id="ProtNLM"/>
    </source>
</evidence>
<dbReference type="Proteomes" id="UP000799536">
    <property type="component" value="Unassembled WGS sequence"/>
</dbReference>
<dbReference type="SUPFAM" id="SSF54593">
    <property type="entry name" value="Glyoxalase/Bleomycin resistance protein/Dihydroxybiphenyl dioxygenase"/>
    <property type="match status" value="1"/>
</dbReference>
<comment type="caution">
    <text evidence="1">The sequence shown here is derived from an EMBL/GenBank/DDBJ whole genome shotgun (WGS) entry which is preliminary data.</text>
</comment>
<protein>
    <recommendedName>
        <fullName evidence="3">Glyoxalase-like domain-containing protein</fullName>
    </recommendedName>
</protein>
<gene>
    <name evidence="1" type="ORF">GQ43DRAFT_432638</name>
</gene>
<reference evidence="1" key="1">
    <citation type="journal article" date="2020" name="Stud. Mycol.">
        <title>101 Dothideomycetes genomes: a test case for predicting lifestyles and emergence of pathogens.</title>
        <authorList>
            <person name="Haridas S."/>
            <person name="Albert R."/>
            <person name="Binder M."/>
            <person name="Bloem J."/>
            <person name="Labutti K."/>
            <person name="Salamov A."/>
            <person name="Andreopoulos B."/>
            <person name="Baker S."/>
            <person name="Barry K."/>
            <person name="Bills G."/>
            <person name="Bluhm B."/>
            <person name="Cannon C."/>
            <person name="Castanera R."/>
            <person name="Culley D."/>
            <person name="Daum C."/>
            <person name="Ezra D."/>
            <person name="Gonzalez J."/>
            <person name="Henrissat B."/>
            <person name="Kuo A."/>
            <person name="Liang C."/>
            <person name="Lipzen A."/>
            <person name="Lutzoni F."/>
            <person name="Magnuson J."/>
            <person name="Mondo S."/>
            <person name="Nolan M."/>
            <person name="Ohm R."/>
            <person name="Pangilinan J."/>
            <person name="Park H.-J."/>
            <person name="Ramirez L."/>
            <person name="Alfaro M."/>
            <person name="Sun H."/>
            <person name="Tritt A."/>
            <person name="Yoshinaga Y."/>
            <person name="Zwiers L.-H."/>
            <person name="Turgeon B."/>
            <person name="Goodwin S."/>
            <person name="Spatafora J."/>
            <person name="Crous P."/>
            <person name="Grigoriev I."/>
        </authorList>
    </citation>
    <scope>NUCLEOTIDE SEQUENCE</scope>
    <source>
        <strain evidence="1">ATCC 74209</strain>
    </source>
</reference>
<evidence type="ECO:0000313" key="1">
    <source>
        <dbReference type="EMBL" id="KAF2200301.1"/>
    </source>
</evidence>
<proteinExistence type="predicted"/>